<protein>
    <recommendedName>
        <fullName evidence="1">AMP-dependent synthetase/ligase domain-containing protein</fullName>
    </recommendedName>
</protein>
<sequence length="90" mass="9618">VSATPGDLNLATAWEAVADTVGDLPALAFNSRHTSWERFEDRAARLAGFLTDHGLGPGAKVALYCYNGPEYSEAQFGAFKARAVPANVNY</sequence>
<feature type="domain" description="AMP-dependent synthetase/ligase" evidence="1">
    <location>
        <begin position="15"/>
        <end position="89"/>
    </location>
</feature>
<dbReference type="AlphaFoldDB" id="A0A382DX90"/>
<dbReference type="Gene3D" id="3.40.50.980">
    <property type="match status" value="1"/>
</dbReference>
<reference evidence="2" key="1">
    <citation type="submission" date="2018-05" db="EMBL/GenBank/DDBJ databases">
        <authorList>
            <person name="Lanie J.A."/>
            <person name="Ng W.-L."/>
            <person name="Kazmierczak K.M."/>
            <person name="Andrzejewski T.M."/>
            <person name="Davidsen T.M."/>
            <person name="Wayne K.J."/>
            <person name="Tettelin H."/>
            <person name="Glass J.I."/>
            <person name="Rusch D."/>
            <person name="Podicherti R."/>
            <person name="Tsui H.-C.T."/>
            <person name="Winkler M.E."/>
        </authorList>
    </citation>
    <scope>NUCLEOTIDE SEQUENCE</scope>
</reference>
<name>A0A382DX90_9ZZZZ</name>
<proteinExistence type="predicted"/>
<evidence type="ECO:0000313" key="2">
    <source>
        <dbReference type="EMBL" id="SVB43028.1"/>
    </source>
</evidence>
<feature type="non-terminal residue" evidence="2">
    <location>
        <position position="1"/>
    </location>
</feature>
<dbReference type="SUPFAM" id="SSF56801">
    <property type="entry name" value="Acetyl-CoA synthetase-like"/>
    <property type="match status" value="1"/>
</dbReference>
<dbReference type="EMBL" id="UINC01041570">
    <property type="protein sequence ID" value="SVB43028.1"/>
    <property type="molecule type" value="Genomic_DNA"/>
</dbReference>
<gene>
    <name evidence="2" type="ORF">METZ01_LOCUS195882</name>
</gene>
<feature type="non-terminal residue" evidence="2">
    <location>
        <position position="90"/>
    </location>
</feature>
<accession>A0A382DX90</accession>
<dbReference type="Pfam" id="PF00501">
    <property type="entry name" value="AMP-binding"/>
    <property type="match status" value="1"/>
</dbReference>
<evidence type="ECO:0000259" key="1">
    <source>
        <dbReference type="Pfam" id="PF00501"/>
    </source>
</evidence>
<dbReference type="InterPro" id="IPR000873">
    <property type="entry name" value="AMP-dep_synth/lig_dom"/>
</dbReference>
<organism evidence="2">
    <name type="scientific">marine metagenome</name>
    <dbReference type="NCBI Taxonomy" id="408172"/>
    <lineage>
        <taxon>unclassified sequences</taxon>
        <taxon>metagenomes</taxon>
        <taxon>ecological metagenomes</taxon>
    </lineage>
</organism>